<protein>
    <submittedName>
        <fullName evidence="2">Uncharacterized protein</fullName>
    </submittedName>
</protein>
<name>A0A0K2GA50_NITMO</name>
<evidence type="ECO:0000313" key="2">
    <source>
        <dbReference type="EMBL" id="ALA57846.1"/>
    </source>
</evidence>
<dbReference type="PATRIC" id="fig|42253.5.peg.1388"/>
<reference evidence="2 3" key="1">
    <citation type="journal article" date="2015" name="Proc. Natl. Acad. Sci. U.S.A.">
        <title>Expanded metabolic versatility of ubiquitous nitrite-oxidizing bacteria from the genus Nitrospira.</title>
        <authorList>
            <person name="Koch H."/>
            <person name="Lucker S."/>
            <person name="Albertsen M."/>
            <person name="Kitzinger K."/>
            <person name="Herbold C."/>
            <person name="Spieck E."/>
            <person name="Nielsen P.H."/>
            <person name="Wagner M."/>
            <person name="Daims H."/>
        </authorList>
    </citation>
    <scope>NUCLEOTIDE SEQUENCE [LARGE SCALE GENOMIC DNA]</scope>
    <source>
        <strain evidence="2 3">NSP M-1</strain>
    </source>
</reference>
<dbReference type="Proteomes" id="UP000069205">
    <property type="component" value="Chromosome"/>
</dbReference>
<keyword evidence="3" id="KW-1185">Reference proteome</keyword>
<proteinExistence type="predicted"/>
<dbReference type="EMBL" id="CP011801">
    <property type="protein sequence ID" value="ALA57846.1"/>
    <property type="molecule type" value="Genomic_DNA"/>
</dbReference>
<feature type="compositionally biased region" description="Basic and acidic residues" evidence="1">
    <location>
        <begin position="23"/>
        <end position="40"/>
    </location>
</feature>
<gene>
    <name evidence="2" type="ORF">NITMOv2_1419</name>
</gene>
<dbReference type="KEGG" id="nmv:NITMOv2_1419"/>
<evidence type="ECO:0000313" key="3">
    <source>
        <dbReference type="Proteomes" id="UP000069205"/>
    </source>
</evidence>
<feature type="region of interest" description="Disordered" evidence="1">
    <location>
        <begin position="23"/>
        <end position="51"/>
    </location>
</feature>
<organism evidence="2 3">
    <name type="scientific">Nitrospira moscoviensis</name>
    <dbReference type="NCBI Taxonomy" id="42253"/>
    <lineage>
        <taxon>Bacteria</taxon>
        <taxon>Pseudomonadati</taxon>
        <taxon>Nitrospirota</taxon>
        <taxon>Nitrospiria</taxon>
        <taxon>Nitrospirales</taxon>
        <taxon>Nitrospiraceae</taxon>
        <taxon>Nitrospira</taxon>
    </lineage>
</organism>
<dbReference type="AlphaFoldDB" id="A0A0K2GA50"/>
<sequence length="51" mass="5842">MGTDPGDEVTEAWWDEMLVQRFDVPEEEKPVDEERDKAPDSDPSFTTKSKA</sequence>
<dbReference type="RefSeq" id="WP_187299381.1">
    <property type="nucleotide sequence ID" value="NZ_CP011801.1"/>
</dbReference>
<dbReference type="STRING" id="42253.NITMOv2_1419"/>
<evidence type="ECO:0000256" key="1">
    <source>
        <dbReference type="SAM" id="MobiDB-lite"/>
    </source>
</evidence>
<accession>A0A0K2GA50</accession>